<protein>
    <submittedName>
        <fullName evidence="1">Uncharacterized protein</fullName>
    </submittedName>
</protein>
<proteinExistence type="predicted"/>
<dbReference type="AlphaFoldDB" id="A0A0A8ZAX5"/>
<reference evidence="1" key="2">
    <citation type="journal article" date="2015" name="Data Brief">
        <title>Shoot transcriptome of the giant reed, Arundo donax.</title>
        <authorList>
            <person name="Barrero R.A."/>
            <person name="Guerrero F.D."/>
            <person name="Moolhuijzen P."/>
            <person name="Goolsby J.A."/>
            <person name="Tidwell J."/>
            <person name="Bellgard S.E."/>
            <person name="Bellgard M.I."/>
        </authorList>
    </citation>
    <scope>NUCLEOTIDE SEQUENCE</scope>
    <source>
        <tissue evidence="1">Shoot tissue taken approximately 20 cm above the soil surface</tissue>
    </source>
</reference>
<name>A0A0A8ZAX5_ARUDO</name>
<organism evidence="1">
    <name type="scientific">Arundo donax</name>
    <name type="common">Giant reed</name>
    <name type="synonym">Donax arundinaceus</name>
    <dbReference type="NCBI Taxonomy" id="35708"/>
    <lineage>
        <taxon>Eukaryota</taxon>
        <taxon>Viridiplantae</taxon>
        <taxon>Streptophyta</taxon>
        <taxon>Embryophyta</taxon>
        <taxon>Tracheophyta</taxon>
        <taxon>Spermatophyta</taxon>
        <taxon>Magnoliopsida</taxon>
        <taxon>Liliopsida</taxon>
        <taxon>Poales</taxon>
        <taxon>Poaceae</taxon>
        <taxon>PACMAD clade</taxon>
        <taxon>Arundinoideae</taxon>
        <taxon>Arundineae</taxon>
        <taxon>Arundo</taxon>
    </lineage>
</organism>
<reference evidence="1" key="1">
    <citation type="submission" date="2014-09" db="EMBL/GenBank/DDBJ databases">
        <authorList>
            <person name="Magalhaes I.L.F."/>
            <person name="Oliveira U."/>
            <person name="Santos F.R."/>
            <person name="Vidigal T.H.D.A."/>
            <person name="Brescovit A.D."/>
            <person name="Santos A.J."/>
        </authorList>
    </citation>
    <scope>NUCLEOTIDE SEQUENCE</scope>
    <source>
        <tissue evidence="1">Shoot tissue taken approximately 20 cm above the soil surface</tissue>
    </source>
</reference>
<dbReference type="EMBL" id="GBRH01264005">
    <property type="protein sequence ID" value="JAD33890.1"/>
    <property type="molecule type" value="Transcribed_RNA"/>
</dbReference>
<accession>A0A0A8ZAX5</accession>
<evidence type="ECO:0000313" key="1">
    <source>
        <dbReference type="EMBL" id="JAD33890.1"/>
    </source>
</evidence>
<sequence length="20" mass="2548">MLARCLTKHPMKLWFRNHHQ</sequence>